<feature type="domain" description="SH3" evidence="5">
    <location>
        <begin position="452"/>
        <end position="511"/>
    </location>
</feature>
<dbReference type="Pfam" id="PF04366">
    <property type="entry name" value="Ysc84"/>
    <property type="match status" value="1"/>
</dbReference>
<feature type="compositionally biased region" description="Basic and acidic residues" evidence="4">
    <location>
        <begin position="260"/>
        <end position="272"/>
    </location>
</feature>
<dbReference type="eggNOG" id="KOG1843">
    <property type="taxonomic scope" value="Eukaryota"/>
</dbReference>
<sequence>MGLNNPVPRGLKAESKKAANILRSFVKPNQVFGQDQVIPPDVLKRAKGLAVITVLKAGFLFSGRAGSGVIVARLRDGTWSAPSGISMAGAGAGGLVGVELTDFVFILNTTDAVKSFSEFGTITLGGNVSVSAGPLGRNAEAAASASTGGLSSVFAYSKSKGLFAGISVEGSVIVERRDANAKFYGRNVNAKQILGGKVRPPPAVDPLFRILESRAFNYKNSYDDYYGEDHDNESFYADIPDSFVSSDASSARPNTRSSRWRGDGDDSRSYREDYDDDDYDDDYDDNGYDDRRGGGANRGGRGGGRGGQYLDDGYDDRRSTRRGDDYDDDRAYGHGNRDDYGRGDYGSSNSRNASGDYGRGDYGSSNRDRDYGKGDYGANDSQRGGSRDYYQNQRNSSYGDDNYRSGNSPRNGNGSRDINRYSSGGSYDRQAPASPPGPSRMTGIPTRDDAVPGSPKAVALYSFTGEERGDLSFRKGDVITIIKKSESQNDWWTGRVSGREGIFPANYVELV</sequence>
<feature type="compositionally biased region" description="Acidic residues" evidence="4">
    <location>
        <begin position="273"/>
        <end position="287"/>
    </location>
</feature>
<dbReference type="OrthoDB" id="443981at2759"/>
<evidence type="ECO:0000313" key="6">
    <source>
        <dbReference type="EMBL" id="CCH61886.1"/>
    </source>
</evidence>
<dbReference type="InterPro" id="IPR033643">
    <property type="entry name" value="SYLF_SH3YL1-like"/>
</dbReference>
<dbReference type="GO" id="GO:0051015">
    <property type="term" value="F:actin filament binding"/>
    <property type="evidence" value="ECO:0007669"/>
    <property type="project" value="TreeGrafter"/>
</dbReference>
<dbReference type="CDD" id="cd11842">
    <property type="entry name" value="SH3_Ysc84p_like"/>
    <property type="match status" value="1"/>
</dbReference>
<dbReference type="Proteomes" id="UP000002866">
    <property type="component" value="Chromosome 6"/>
</dbReference>
<evidence type="ECO:0000256" key="1">
    <source>
        <dbReference type="ARBA" id="ARBA00007761"/>
    </source>
</evidence>
<feature type="compositionally biased region" description="Basic and acidic residues" evidence="4">
    <location>
        <begin position="315"/>
        <end position="342"/>
    </location>
</feature>
<dbReference type="InterPro" id="IPR051702">
    <property type="entry name" value="SH3_domain_YSC84-like"/>
</dbReference>
<evidence type="ECO:0000259" key="5">
    <source>
        <dbReference type="PROSITE" id="PS50002"/>
    </source>
</evidence>
<name>I2H684_HENB6</name>
<dbReference type="InterPro" id="IPR001452">
    <property type="entry name" value="SH3_domain"/>
</dbReference>
<feature type="region of interest" description="Disordered" evidence="4">
    <location>
        <begin position="243"/>
        <end position="454"/>
    </location>
</feature>
<dbReference type="GO" id="GO:0035091">
    <property type="term" value="F:phosphatidylinositol binding"/>
    <property type="evidence" value="ECO:0007669"/>
    <property type="project" value="TreeGrafter"/>
</dbReference>
<feature type="compositionally biased region" description="Low complexity" evidence="4">
    <location>
        <begin position="345"/>
        <end position="356"/>
    </location>
</feature>
<evidence type="ECO:0000256" key="2">
    <source>
        <dbReference type="ARBA" id="ARBA00022443"/>
    </source>
</evidence>
<keyword evidence="2 3" id="KW-0728">SH3 domain</keyword>
<dbReference type="AlphaFoldDB" id="I2H684"/>
<evidence type="ECO:0000256" key="4">
    <source>
        <dbReference type="SAM" id="MobiDB-lite"/>
    </source>
</evidence>
<protein>
    <recommendedName>
        <fullName evidence="5">SH3 domain-containing protein</fullName>
    </recommendedName>
</protein>
<dbReference type="PANTHER" id="PTHR15629:SF2">
    <property type="entry name" value="SH3 DOMAIN-CONTAINING YSC84-LIKE PROTEIN 1"/>
    <property type="match status" value="1"/>
</dbReference>
<gene>
    <name evidence="6" type="primary">TBLA0F03490</name>
    <name evidence="6" type="ORF">TBLA_0F03490</name>
</gene>
<dbReference type="OMA" id="ILMHRRA"/>
<dbReference type="HOGENOM" id="CLU_015320_2_0_1"/>
<dbReference type="STRING" id="1071380.I2H684"/>
<dbReference type="InterPro" id="IPR036028">
    <property type="entry name" value="SH3-like_dom_sf"/>
</dbReference>
<organism evidence="6 7">
    <name type="scientific">Henningerozyma blattae (strain ATCC 34711 / CBS 6284 / DSM 70876 / NBRC 10599 / NRRL Y-10934 / UCD 77-7)</name>
    <name type="common">Yeast</name>
    <name type="synonym">Tetrapisispora blattae</name>
    <dbReference type="NCBI Taxonomy" id="1071380"/>
    <lineage>
        <taxon>Eukaryota</taxon>
        <taxon>Fungi</taxon>
        <taxon>Dikarya</taxon>
        <taxon>Ascomycota</taxon>
        <taxon>Saccharomycotina</taxon>
        <taxon>Saccharomycetes</taxon>
        <taxon>Saccharomycetales</taxon>
        <taxon>Saccharomycetaceae</taxon>
        <taxon>Henningerozyma</taxon>
    </lineage>
</organism>
<dbReference type="PANTHER" id="PTHR15629">
    <property type="entry name" value="SH3YL1 PROTEIN"/>
    <property type="match status" value="1"/>
</dbReference>
<keyword evidence="7" id="KW-1185">Reference proteome</keyword>
<dbReference type="SMART" id="SM00326">
    <property type="entry name" value="SH3"/>
    <property type="match status" value="1"/>
</dbReference>
<reference evidence="6 7" key="1">
    <citation type="journal article" date="2011" name="Proc. Natl. Acad. Sci. U.S.A.">
        <title>Evolutionary erosion of yeast sex chromosomes by mating-type switching accidents.</title>
        <authorList>
            <person name="Gordon J.L."/>
            <person name="Armisen D."/>
            <person name="Proux-Wera E."/>
            <person name="Oheigeartaigh S.S."/>
            <person name="Byrne K.P."/>
            <person name="Wolfe K.H."/>
        </authorList>
    </citation>
    <scope>NUCLEOTIDE SEQUENCE [LARGE SCALE GENOMIC DNA]</scope>
    <source>
        <strain evidence="7">ATCC 34711 / CBS 6284 / DSM 70876 / NBRC 10599 / NRRL Y-10934 / UCD 77-7</strain>
    </source>
</reference>
<dbReference type="FunFam" id="2.30.30.40:FF:000100">
    <property type="entry name" value="SH3 domain-containing YSC84-like protein 1"/>
    <property type="match status" value="1"/>
</dbReference>
<dbReference type="GO" id="GO:0042802">
    <property type="term" value="F:identical protein binding"/>
    <property type="evidence" value="ECO:0007669"/>
    <property type="project" value="EnsemblFungi"/>
</dbReference>
<evidence type="ECO:0000256" key="3">
    <source>
        <dbReference type="PROSITE-ProRule" id="PRU00192"/>
    </source>
</evidence>
<dbReference type="Gene3D" id="2.30.30.40">
    <property type="entry name" value="SH3 Domains"/>
    <property type="match status" value="1"/>
</dbReference>
<dbReference type="Pfam" id="PF00018">
    <property type="entry name" value="SH3_1"/>
    <property type="match status" value="1"/>
</dbReference>
<dbReference type="PRINTS" id="PR00452">
    <property type="entry name" value="SH3DOMAIN"/>
</dbReference>
<evidence type="ECO:0000313" key="7">
    <source>
        <dbReference type="Proteomes" id="UP000002866"/>
    </source>
</evidence>
<dbReference type="FunCoup" id="I2H684">
    <property type="interactions" value="242"/>
</dbReference>
<feature type="compositionally biased region" description="Polar residues" evidence="4">
    <location>
        <begin position="243"/>
        <end position="255"/>
    </location>
</feature>
<dbReference type="GeneID" id="14496995"/>
<comment type="similarity">
    <text evidence="1">Belongs to the SH3YL1 family.</text>
</comment>
<dbReference type="KEGG" id="tbl:TBLA_0F03490"/>
<dbReference type="RefSeq" id="XP_004181405.1">
    <property type="nucleotide sequence ID" value="XM_004181357.1"/>
</dbReference>
<accession>I2H684</accession>
<feature type="compositionally biased region" description="Polar residues" evidence="4">
    <location>
        <begin position="379"/>
        <end position="425"/>
    </location>
</feature>
<dbReference type="GO" id="GO:0051666">
    <property type="term" value="P:actin cortical patch localization"/>
    <property type="evidence" value="ECO:0007669"/>
    <property type="project" value="EnsemblFungi"/>
</dbReference>
<dbReference type="PROSITE" id="PS50002">
    <property type="entry name" value="SH3"/>
    <property type="match status" value="1"/>
</dbReference>
<dbReference type="CDD" id="cd11525">
    <property type="entry name" value="SYLF_SH3YL1_like"/>
    <property type="match status" value="1"/>
</dbReference>
<proteinExistence type="inferred from homology"/>
<feature type="compositionally biased region" description="Gly residues" evidence="4">
    <location>
        <begin position="294"/>
        <end position="307"/>
    </location>
</feature>
<dbReference type="GO" id="GO:0030479">
    <property type="term" value="C:actin cortical patch"/>
    <property type="evidence" value="ECO:0007669"/>
    <property type="project" value="TreeGrafter"/>
</dbReference>
<dbReference type="InParanoid" id="I2H684"/>
<dbReference type="InterPro" id="IPR007461">
    <property type="entry name" value="Ysc84_actin-binding"/>
</dbReference>
<dbReference type="EMBL" id="HE806321">
    <property type="protein sequence ID" value="CCH61886.1"/>
    <property type="molecule type" value="Genomic_DNA"/>
</dbReference>
<dbReference type="GO" id="GO:0051017">
    <property type="term" value="P:actin filament bundle assembly"/>
    <property type="evidence" value="ECO:0007669"/>
    <property type="project" value="TreeGrafter"/>
</dbReference>
<dbReference type="SUPFAM" id="SSF50044">
    <property type="entry name" value="SH3-domain"/>
    <property type="match status" value="1"/>
</dbReference>